<organism evidence="1 2">
    <name type="scientific">Enterococcus faecium</name>
    <name type="common">Streptococcus faecium</name>
    <dbReference type="NCBI Taxonomy" id="1352"/>
    <lineage>
        <taxon>Bacteria</taxon>
        <taxon>Bacillati</taxon>
        <taxon>Bacillota</taxon>
        <taxon>Bacilli</taxon>
        <taxon>Lactobacillales</taxon>
        <taxon>Enterococcaceae</taxon>
        <taxon>Enterococcus</taxon>
    </lineage>
</organism>
<name>A0A242B071_ENTFC</name>
<evidence type="ECO:0000313" key="1">
    <source>
        <dbReference type="EMBL" id="OTN86721.1"/>
    </source>
</evidence>
<sequence>MTIAEIKSVLSSNRFLTENEIASILGHSLSTQELWFLQNSDQVTLFQFYGHRYYRLNVPISITNLGKQAIDSLTKRPQAIELGQARRCLDHLAGQAGVSSFKNLIQKNIIKSVSPTCYTLTPTGYTYIRQWLDYNPEPQIKLCLDFSERDFHIGGVLGKKILAKLVSEGKCQLTENRVVKLTTTDMTNLI</sequence>
<protein>
    <recommendedName>
        <fullName evidence="3">Transcriptional regulator</fullName>
    </recommendedName>
</protein>
<dbReference type="Proteomes" id="UP000194885">
    <property type="component" value="Unassembled WGS sequence"/>
</dbReference>
<dbReference type="EMBL" id="NGKW01000012">
    <property type="protein sequence ID" value="OTN86721.1"/>
    <property type="molecule type" value="Genomic_DNA"/>
</dbReference>
<accession>A0A242B071</accession>
<gene>
    <name evidence="1" type="ORF">A5810_002961</name>
</gene>
<dbReference type="AlphaFoldDB" id="A0A242B071"/>
<reference evidence="1 2" key="1">
    <citation type="submission" date="2017-05" db="EMBL/GenBank/DDBJ databases">
        <title>The Genome Sequence of Enterococcus faecium 7H8_DIV0219.</title>
        <authorList>
            <consortium name="The Broad Institute Genomics Platform"/>
            <consortium name="The Broad Institute Genomic Center for Infectious Diseases"/>
            <person name="Earl A."/>
            <person name="Manson A."/>
            <person name="Schwartman J."/>
            <person name="Gilmore M."/>
            <person name="Abouelleil A."/>
            <person name="Cao P."/>
            <person name="Chapman S."/>
            <person name="Cusick C."/>
            <person name="Shea T."/>
            <person name="Young S."/>
            <person name="Neafsey D."/>
            <person name="Nusbaum C."/>
            <person name="Birren B."/>
        </authorList>
    </citation>
    <scope>NUCLEOTIDE SEQUENCE [LARGE SCALE GENOMIC DNA]</scope>
    <source>
        <strain evidence="1 2">7H8_DIV0219</strain>
    </source>
</reference>
<proteinExistence type="predicted"/>
<evidence type="ECO:0008006" key="3">
    <source>
        <dbReference type="Google" id="ProtNLM"/>
    </source>
</evidence>
<comment type="caution">
    <text evidence="1">The sequence shown here is derived from an EMBL/GenBank/DDBJ whole genome shotgun (WGS) entry which is preliminary data.</text>
</comment>
<evidence type="ECO:0000313" key="2">
    <source>
        <dbReference type="Proteomes" id="UP000194885"/>
    </source>
</evidence>